<feature type="compositionally biased region" description="Basic and acidic residues" evidence="1">
    <location>
        <begin position="27"/>
        <end position="83"/>
    </location>
</feature>
<feature type="region of interest" description="Disordered" evidence="1">
    <location>
        <begin position="1"/>
        <end position="116"/>
    </location>
</feature>
<proteinExistence type="predicted"/>
<dbReference type="OrthoDB" id="4900471at2759"/>
<dbReference type="RefSeq" id="XP_024749948.1">
    <property type="nucleotide sequence ID" value="XM_024897013.1"/>
</dbReference>
<sequence>MGGHRNSYGYGDDEYHYSYSSTPPRSRYPEFSRNLDKDHVRTAARPDRGREIGYNDRPARRHYDDYGDRKQHDEAMYRREDRPSRHRGRSLHNEEDAEYRWRGGRHRSRPSVRAHSEHRLVEAATAGLAAGVTEVVRARHDSDRGRRAVTAAISAAAVDALVSKGDERNRGRHLVESAVGGLLIDRLANGRSAK</sequence>
<accession>A0A2T4BBG4</accession>
<evidence type="ECO:0000313" key="2">
    <source>
        <dbReference type="EMBL" id="PTB66628.1"/>
    </source>
</evidence>
<dbReference type="EMBL" id="KZ680212">
    <property type="protein sequence ID" value="PTB66628.1"/>
    <property type="molecule type" value="Genomic_DNA"/>
</dbReference>
<reference evidence="3" key="1">
    <citation type="submission" date="2016-07" db="EMBL/GenBank/DDBJ databases">
        <title>Multiple horizontal gene transfer events from other fungi enriched the ability of initially mycotrophic Trichoderma (Ascomycota) to feed on dead plant biomass.</title>
        <authorList>
            <consortium name="DOE Joint Genome Institute"/>
            <person name="Atanasova L."/>
            <person name="Chenthamara K."/>
            <person name="Zhang J."/>
            <person name="Grujic M."/>
            <person name="Henrissat B."/>
            <person name="Kuo A."/>
            <person name="Aerts A."/>
            <person name="Salamov A."/>
            <person name="Lipzen A."/>
            <person name="Labutti K."/>
            <person name="Barry K."/>
            <person name="Miao Y."/>
            <person name="Rahimi M.J."/>
            <person name="Shen Q."/>
            <person name="Grigoriev I.V."/>
            <person name="Kubicek C.P."/>
            <person name="Druzhinina I.S."/>
        </authorList>
    </citation>
    <scope>NUCLEOTIDE SEQUENCE [LARGE SCALE GENOMIC DNA]</scope>
    <source>
        <strain evidence="3">TUCIM 6016</strain>
    </source>
</reference>
<organism evidence="2 3">
    <name type="scientific">Trichoderma citrinoviride</name>
    <dbReference type="NCBI Taxonomy" id="58853"/>
    <lineage>
        <taxon>Eukaryota</taxon>
        <taxon>Fungi</taxon>
        <taxon>Dikarya</taxon>
        <taxon>Ascomycota</taxon>
        <taxon>Pezizomycotina</taxon>
        <taxon>Sordariomycetes</taxon>
        <taxon>Hypocreomycetidae</taxon>
        <taxon>Hypocreales</taxon>
        <taxon>Hypocreaceae</taxon>
        <taxon>Trichoderma</taxon>
    </lineage>
</organism>
<name>A0A2T4BBG4_9HYPO</name>
<dbReference type="AlphaFoldDB" id="A0A2T4BBG4"/>
<dbReference type="GeneID" id="36605131"/>
<evidence type="ECO:0000256" key="1">
    <source>
        <dbReference type="SAM" id="MobiDB-lite"/>
    </source>
</evidence>
<feature type="compositionally biased region" description="Basic and acidic residues" evidence="1">
    <location>
        <begin position="91"/>
        <end position="101"/>
    </location>
</feature>
<feature type="compositionally biased region" description="Basic residues" evidence="1">
    <location>
        <begin position="102"/>
        <end position="112"/>
    </location>
</feature>
<evidence type="ECO:0000313" key="3">
    <source>
        <dbReference type="Proteomes" id="UP000241546"/>
    </source>
</evidence>
<dbReference type="Proteomes" id="UP000241546">
    <property type="component" value="Unassembled WGS sequence"/>
</dbReference>
<keyword evidence="3" id="KW-1185">Reference proteome</keyword>
<protein>
    <submittedName>
        <fullName evidence="2">Uncharacterized protein</fullName>
    </submittedName>
</protein>
<gene>
    <name evidence="2" type="ORF">BBK36DRAFT_1197945</name>
</gene>